<dbReference type="PANTHER" id="PTHR46602">
    <property type="entry name" value="PROTEIN SUPPRESSOR OF GENE SILENCING 3"/>
    <property type="match status" value="1"/>
</dbReference>
<reference evidence="1 2" key="1">
    <citation type="submission" date="2021-05" db="EMBL/GenBank/DDBJ databases">
        <title>Genome Assembly of Synthetic Allotetraploid Brassica napus Reveals Homoeologous Exchanges between Subgenomes.</title>
        <authorList>
            <person name="Davis J.T."/>
        </authorList>
    </citation>
    <scope>NUCLEOTIDE SEQUENCE [LARGE SCALE GENOMIC DNA]</scope>
    <source>
        <strain evidence="2">cv. Da-Ae</strain>
        <tissue evidence="1">Seedling</tissue>
    </source>
</reference>
<keyword evidence="2" id="KW-1185">Reference proteome</keyword>
<organism evidence="1 2">
    <name type="scientific">Brassica napus</name>
    <name type="common">Rape</name>
    <dbReference type="NCBI Taxonomy" id="3708"/>
    <lineage>
        <taxon>Eukaryota</taxon>
        <taxon>Viridiplantae</taxon>
        <taxon>Streptophyta</taxon>
        <taxon>Embryophyta</taxon>
        <taxon>Tracheophyta</taxon>
        <taxon>Spermatophyta</taxon>
        <taxon>Magnoliopsida</taxon>
        <taxon>eudicotyledons</taxon>
        <taxon>Gunneridae</taxon>
        <taxon>Pentapetalae</taxon>
        <taxon>rosids</taxon>
        <taxon>malvids</taxon>
        <taxon>Brassicales</taxon>
        <taxon>Brassicaceae</taxon>
        <taxon>Brassiceae</taxon>
        <taxon>Brassica</taxon>
    </lineage>
</organism>
<comment type="caution">
    <text evidence="1">The sequence shown here is derived from an EMBL/GenBank/DDBJ whole genome shotgun (WGS) entry which is preliminary data.</text>
</comment>
<dbReference type="Proteomes" id="UP000824890">
    <property type="component" value="Unassembled WGS sequence"/>
</dbReference>
<proteinExistence type="predicted"/>
<evidence type="ECO:0000313" key="2">
    <source>
        <dbReference type="Proteomes" id="UP000824890"/>
    </source>
</evidence>
<accession>A0ABQ7ZF72</accession>
<dbReference type="InterPro" id="IPR044287">
    <property type="entry name" value="SGS3"/>
</dbReference>
<sequence>RLRAATTNQIASSKSIQTRKVVDCFADLSCLMRQRGCKTAEDNHIVRLRTKMQHEQNREEMDAQDRFFSESIKQIYDNRDAKEEDFKMLQQQERAKVVEQQQKKNVNLSSKDELRKIAEEVSGSIELQEKDMEEFVEEREKMIEEAYCRSMETGAGLTRALIAALEESKGCVTSLIEQGCASGCVVHVRYKTPMKRKT</sequence>
<dbReference type="PANTHER" id="PTHR46602:SF1">
    <property type="entry name" value="PROTEIN SUPPRESSOR OF GENE SILENCING 3"/>
    <property type="match status" value="1"/>
</dbReference>
<evidence type="ECO:0000313" key="1">
    <source>
        <dbReference type="EMBL" id="KAH0878877.1"/>
    </source>
</evidence>
<gene>
    <name evidence="1" type="ORF">HID58_066271</name>
</gene>
<protein>
    <submittedName>
        <fullName evidence="1">Uncharacterized protein</fullName>
    </submittedName>
</protein>
<name>A0ABQ7ZF72_BRANA</name>
<dbReference type="EMBL" id="JAGKQM010000015">
    <property type="protein sequence ID" value="KAH0878877.1"/>
    <property type="molecule type" value="Genomic_DNA"/>
</dbReference>
<feature type="non-terminal residue" evidence="1">
    <location>
        <position position="1"/>
    </location>
</feature>